<dbReference type="SUPFAM" id="SSF48008">
    <property type="entry name" value="GntR ligand-binding domain-like"/>
    <property type="match status" value="1"/>
</dbReference>
<evidence type="ECO:0000313" key="7">
    <source>
        <dbReference type="Proteomes" id="UP001366503"/>
    </source>
</evidence>
<feature type="domain" description="HTH gntR-type" evidence="5">
    <location>
        <begin position="22"/>
        <end position="89"/>
    </location>
</feature>
<evidence type="ECO:0000256" key="1">
    <source>
        <dbReference type="ARBA" id="ARBA00023015"/>
    </source>
</evidence>
<dbReference type="PANTHER" id="PTHR43537:SF20">
    <property type="entry name" value="HTH-TYPE TRANSCRIPTIONAL REPRESSOR GLAR"/>
    <property type="match status" value="1"/>
</dbReference>
<feature type="region of interest" description="Disordered" evidence="4">
    <location>
        <begin position="1"/>
        <end position="21"/>
    </location>
</feature>
<keyword evidence="7" id="KW-1185">Reference proteome</keyword>
<dbReference type="Proteomes" id="UP001366503">
    <property type="component" value="Unassembled WGS sequence"/>
</dbReference>
<evidence type="ECO:0000256" key="2">
    <source>
        <dbReference type="ARBA" id="ARBA00023125"/>
    </source>
</evidence>
<comment type="caution">
    <text evidence="6">The sequence shown here is derived from an EMBL/GenBank/DDBJ whole genome shotgun (WGS) entry which is preliminary data.</text>
</comment>
<dbReference type="RefSeq" id="WP_337095082.1">
    <property type="nucleotide sequence ID" value="NZ_JAPYKO010000017.1"/>
</dbReference>
<reference evidence="6 7" key="1">
    <citation type="submission" date="2022-12" db="EMBL/GenBank/DDBJ databases">
        <authorList>
            <person name="Muema E."/>
        </authorList>
    </citation>
    <scope>NUCLEOTIDE SEQUENCE [LARGE SCALE GENOMIC DNA]</scope>
    <source>
        <strain evidence="7">1330</strain>
    </source>
</reference>
<dbReference type="InterPro" id="IPR011711">
    <property type="entry name" value="GntR_C"/>
</dbReference>
<dbReference type="SMART" id="SM00345">
    <property type="entry name" value="HTH_GNTR"/>
    <property type="match status" value="1"/>
</dbReference>
<dbReference type="InterPro" id="IPR008920">
    <property type="entry name" value="TF_FadR/GntR_C"/>
</dbReference>
<evidence type="ECO:0000313" key="6">
    <source>
        <dbReference type="EMBL" id="MEI9404836.1"/>
    </source>
</evidence>
<accession>A0ABU8KGM5</accession>
<dbReference type="InterPro" id="IPR000524">
    <property type="entry name" value="Tscrpt_reg_HTH_GntR"/>
</dbReference>
<keyword evidence="1" id="KW-0805">Transcription regulation</keyword>
<protein>
    <submittedName>
        <fullName evidence="6">GntR family transcriptional regulator</fullName>
    </submittedName>
</protein>
<name>A0ABU8KGM5_9HYPH</name>
<dbReference type="PROSITE" id="PS50949">
    <property type="entry name" value="HTH_GNTR"/>
    <property type="match status" value="1"/>
</dbReference>
<proteinExistence type="predicted"/>
<dbReference type="Gene3D" id="1.20.120.530">
    <property type="entry name" value="GntR ligand-binding domain-like"/>
    <property type="match status" value="1"/>
</dbReference>
<dbReference type="PANTHER" id="PTHR43537">
    <property type="entry name" value="TRANSCRIPTIONAL REGULATOR, GNTR FAMILY"/>
    <property type="match status" value="1"/>
</dbReference>
<dbReference type="InterPro" id="IPR036390">
    <property type="entry name" value="WH_DNA-bd_sf"/>
</dbReference>
<sequence length="242" mass="26645">MEMTNRAAAMKSDRTGSPGRAQTLTDRAEALLQSEIISGRLQPEERLVLPSLEKRLGIGLTPLREALSRLVAHGLVTVEGNKGFRVSTISMGDLVDITKTRVIVECGALRLSMENREEEWEEGLVGATHRLVKAVGQLQGPISENLEKYDAAHRNFHRALLAGCGVPRLMSLQGDLYDQAYRYRRLMAEGGMNPQRVIEEHRLLSDLALGTDIEAACQALARHLALTLEAVFPDTPLPEDGK</sequence>
<evidence type="ECO:0000256" key="4">
    <source>
        <dbReference type="SAM" id="MobiDB-lite"/>
    </source>
</evidence>
<evidence type="ECO:0000256" key="3">
    <source>
        <dbReference type="ARBA" id="ARBA00023163"/>
    </source>
</evidence>
<gene>
    <name evidence="6" type="ORF">O7A05_22120</name>
</gene>
<dbReference type="EMBL" id="JAPYKO010000017">
    <property type="protein sequence ID" value="MEI9404836.1"/>
    <property type="molecule type" value="Genomic_DNA"/>
</dbReference>
<dbReference type="SUPFAM" id="SSF46785">
    <property type="entry name" value="Winged helix' DNA-binding domain"/>
    <property type="match status" value="1"/>
</dbReference>
<keyword evidence="3" id="KW-0804">Transcription</keyword>
<dbReference type="Pfam" id="PF00392">
    <property type="entry name" value="GntR"/>
    <property type="match status" value="1"/>
</dbReference>
<evidence type="ECO:0000259" key="5">
    <source>
        <dbReference type="PROSITE" id="PS50949"/>
    </source>
</evidence>
<dbReference type="Gene3D" id="1.10.10.10">
    <property type="entry name" value="Winged helix-like DNA-binding domain superfamily/Winged helix DNA-binding domain"/>
    <property type="match status" value="1"/>
</dbReference>
<organism evidence="6 7">
    <name type="scientific">Mesorhizobium argentiipisi</name>
    <dbReference type="NCBI Taxonomy" id="3015175"/>
    <lineage>
        <taxon>Bacteria</taxon>
        <taxon>Pseudomonadati</taxon>
        <taxon>Pseudomonadota</taxon>
        <taxon>Alphaproteobacteria</taxon>
        <taxon>Hyphomicrobiales</taxon>
        <taxon>Phyllobacteriaceae</taxon>
        <taxon>Mesorhizobium</taxon>
    </lineage>
</organism>
<dbReference type="SMART" id="SM00895">
    <property type="entry name" value="FCD"/>
    <property type="match status" value="1"/>
</dbReference>
<dbReference type="InterPro" id="IPR036388">
    <property type="entry name" value="WH-like_DNA-bd_sf"/>
</dbReference>
<keyword evidence="2" id="KW-0238">DNA-binding</keyword>
<dbReference type="Pfam" id="PF07729">
    <property type="entry name" value="FCD"/>
    <property type="match status" value="1"/>
</dbReference>